<organism evidence="1 2">
    <name type="scientific">Smallanthus sonchifolius</name>
    <dbReference type="NCBI Taxonomy" id="185202"/>
    <lineage>
        <taxon>Eukaryota</taxon>
        <taxon>Viridiplantae</taxon>
        <taxon>Streptophyta</taxon>
        <taxon>Embryophyta</taxon>
        <taxon>Tracheophyta</taxon>
        <taxon>Spermatophyta</taxon>
        <taxon>Magnoliopsida</taxon>
        <taxon>eudicotyledons</taxon>
        <taxon>Gunneridae</taxon>
        <taxon>Pentapetalae</taxon>
        <taxon>asterids</taxon>
        <taxon>campanulids</taxon>
        <taxon>Asterales</taxon>
        <taxon>Asteraceae</taxon>
        <taxon>Asteroideae</taxon>
        <taxon>Heliantheae alliance</taxon>
        <taxon>Millerieae</taxon>
        <taxon>Smallanthus</taxon>
    </lineage>
</organism>
<evidence type="ECO:0000313" key="1">
    <source>
        <dbReference type="EMBL" id="KAI3695236.1"/>
    </source>
</evidence>
<gene>
    <name evidence="1" type="ORF">L1987_78228</name>
</gene>
<dbReference type="EMBL" id="CM042043">
    <property type="protein sequence ID" value="KAI3695236.1"/>
    <property type="molecule type" value="Genomic_DNA"/>
</dbReference>
<protein>
    <submittedName>
        <fullName evidence="1">Uncharacterized protein</fullName>
    </submittedName>
</protein>
<accession>A0ACB8ZCL1</accession>
<name>A0ACB8ZCL1_9ASTR</name>
<reference evidence="1 2" key="2">
    <citation type="journal article" date="2022" name="Mol. Ecol. Resour.">
        <title>The genomes of chicory, endive, great burdock and yacon provide insights into Asteraceae paleo-polyploidization history and plant inulin production.</title>
        <authorList>
            <person name="Fan W."/>
            <person name="Wang S."/>
            <person name="Wang H."/>
            <person name="Wang A."/>
            <person name="Jiang F."/>
            <person name="Liu H."/>
            <person name="Zhao H."/>
            <person name="Xu D."/>
            <person name="Zhang Y."/>
        </authorList>
    </citation>
    <scope>NUCLEOTIDE SEQUENCE [LARGE SCALE GENOMIC DNA]</scope>
    <source>
        <strain evidence="2">cv. Yunnan</strain>
        <tissue evidence="1">Leaves</tissue>
    </source>
</reference>
<reference evidence="2" key="1">
    <citation type="journal article" date="2022" name="Mol. Ecol. Resour.">
        <title>The genomes of chicory, endive, great burdock and yacon provide insights into Asteraceae palaeo-polyploidization history and plant inulin production.</title>
        <authorList>
            <person name="Fan W."/>
            <person name="Wang S."/>
            <person name="Wang H."/>
            <person name="Wang A."/>
            <person name="Jiang F."/>
            <person name="Liu H."/>
            <person name="Zhao H."/>
            <person name="Xu D."/>
            <person name="Zhang Y."/>
        </authorList>
    </citation>
    <scope>NUCLEOTIDE SEQUENCE [LARGE SCALE GENOMIC DNA]</scope>
    <source>
        <strain evidence="2">cv. Yunnan</strain>
    </source>
</reference>
<sequence length="140" mass="15546">MVVDTLMECVKDGNAGKFFILLHTISSSIPWVRKLVTLCNQIPVTPSNVVRLILENELCKIIDDMFERFDWDPIGSASIAQVHQVGSSSEAERYNTLGYKVVRCCLEHASSAAKTFLMSDCAVVEIREPEPDPVGDPMDT</sequence>
<comment type="caution">
    <text evidence="1">The sequence shown here is derived from an EMBL/GenBank/DDBJ whole genome shotgun (WGS) entry which is preliminary data.</text>
</comment>
<proteinExistence type="predicted"/>
<keyword evidence="2" id="KW-1185">Reference proteome</keyword>
<dbReference type="Proteomes" id="UP001056120">
    <property type="component" value="Linkage Group LG26"/>
</dbReference>
<evidence type="ECO:0000313" key="2">
    <source>
        <dbReference type="Proteomes" id="UP001056120"/>
    </source>
</evidence>